<evidence type="ECO:0000313" key="18">
    <source>
        <dbReference type="Proteomes" id="UP000549091"/>
    </source>
</evidence>
<dbReference type="PROSITE" id="PS50157">
    <property type="entry name" value="ZINC_FINGER_C2H2_2"/>
    <property type="match status" value="5"/>
</dbReference>
<keyword evidence="5" id="KW-0678">Repressor</keyword>
<sequence length="737" mass="81064">VNGGYSHCSLISEKKNMMDMEMTSSSVPMCRQGLFLHTGNSLVREHALSRERLLHVGQLNLAHSDLRFQDSVDSAPPCLNGSHPAQHIKQECPSDYKVLSEASTHRRITEGMELRASSSLHPELDLMNNSFTNSLSSYLFNNEHSSSLGPLSLGTPQHSARLQTSNPKKRCISVVPSSAEGIDITAIIRTSQTSLVTCVNGLRANSAGISSHPVEISHHSAQKSSQPQSCSQPGNPCSIPSPPACLKVSFLKQEPADDYSSTADLFRHHQGLPPPYHLHQQLSQTPGTLPHLSTSMSPKSLQPSDGDEQDLSSGKQVCQWIDCSATYDQQDELVRHIEKTHIDQRKGEDFTCFWAGCVRRYKPFNARYKLLIHMRVHSGEKPNKCMFEGCNKAFSRLENLKIHLRSHTGEKPYLCQHPGCQKAFSNSSDRAKHQRTHLDTKPYACQIPGCSKRYTDPSSLRKHVKAHSAKEQQVRKKLKSCTDIEQDVLSECLAIQQLHTSSQHILDGKCGRSVAPHDLITGMYSGSSSSHNGPSPAVLPPPHDIHDIPSRHLPLDSALPSPHHHQSPLESARDGLAPSIISPLVSPLKALVPPSLLQKHGSPSSHSQSPNGQQFSGIPNTPYAPFPNQSVQQGSQGYQGSFHSIQNCFHYGDCYRTMDQSVSSDVLTGESHCFNPLRQNGYHILNAPLASTGYEGISEAQCVSEDMVSNGTDENGFFQNSAFDHCLNHIPSIYTDT</sequence>
<gene>
    <name evidence="17" type="primary">Glis1</name>
    <name evidence="17" type="ORF">NESACU_R15265</name>
</gene>
<dbReference type="FunFam" id="3.30.160.60:FF:000031">
    <property type="entry name" value="GLI family zinc finger 3"/>
    <property type="match status" value="1"/>
</dbReference>
<dbReference type="InterPro" id="IPR043359">
    <property type="entry name" value="GLI-like"/>
</dbReference>
<dbReference type="Proteomes" id="UP000549091">
    <property type="component" value="Unassembled WGS sequence"/>
</dbReference>
<name>A0A7K7SC60_9PASS</name>
<evidence type="ECO:0000256" key="10">
    <source>
        <dbReference type="ARBA" id="ARBA00023015"/>
    </source>
</evidence>
<comment type="caution">
    <text evidence="17">The sequence shown here is derived from an EMBL/GenBank/DDBJ whole genome shotgun (WGS) entry which is preliminary data.</text>
</comment>
<keyword evidence="18" id="KW-1185">Reference proteome</keyword>
<feature type="non-terminal residue" evidence="17">
    <location>
        <position position="737"/>
    </location>
</feature>
<feature type="domain" description="C2H2-type" evidence="16">
    <location>
        <begin position="383"/>
        <end position="412"/>
    </location>
</feature>
<dbReference type="GO" id="GO:0000978">
    <property type="term" value="F:RNA polymerase II cis-regulatory region sequence-specific DNA binding"/>
    <property type="evidence" value="ECO:0007669"/>
    <property type="project" value="TreeGrafter"/>
</dbReference>
<evidence type="ECO:0000256" key="6">
    <source>
        <dbReference type="ARBA" id="ARBA00022723"/>
    </source>
</evidence>
<dbReference type="PANTHER" id="PTHR45718:SF3">
    <property type="entry name" value="ZINC FINGER PROTEIN GLIS1"/>
    <property type="match status" value="1"/>
</dbReference>
<evidence type="ECO:0000259" key="16">
    <source>
        <dbReference type="PROSITE" id="PS50157"/>
    </source>
</evidence>
<feature type="region of interest" description="Disordered" evidence="15">
    <location>
        <begin position="595"/>
        <end position="638"/>
    </location>
</feature>
<keyword evidence="8 14" id="KW-0863">Zinc-finger</keyword>
<dbReference type="InterPro" id="IPR013087">
    <property type="entry name" value="Znf_C2H2_type"/>
</dbReference>
<dbReference type="GO" id="GO:0005737">
    <property type="term" value="C:cytoplasm"/>
    <property type="evidence" value="ECO:0007669"/>
    <property type="project" value="UniProtKB-SubCell"/>
</dbReference>
<comment type="similarity">
    <text evidence="3">Belongs to the GLI C2H2-type zinc-finger protein family.</text>
</comment>
<feature type="compositionally biased region" description="Low complexity" evidence="15">
    <location>
        <begin position="629"/>
        <end position="638"/>
    </location>
</feature>
<feature type="region of interest" description="Disordered" evidence="15">
    <location>
        <begin position="213"/>
        <end position="236"/>
    </location>
</feature>
<feature type="compositionally biased region" description="Basic and acidic residues" evidence="15">
    <location>
        <begin position="543"/>
        <end position="554"/>
    </location>
</feature>
<dbReference type="GO" id="GO:0008270">
    <property type="term" value="F:zinc ion binding"/>
    <property type="evidence" value="ECO:0007669"/>
    <property type="project" value="UniProtKB-KW"/>
</dbReference>
<feature type="region of interest" description="Disordered" evidence="15">
    <location>
        <begin position="273"/>
        <end position="311"/>
    </location>
</feature>
<keyword evidence="11" id="KW-0238">DNA-binding</keyword>
<dbReference type="PROSITE" id="PS00028">
    <property type="entry name" value="ZINC_FINGER_C2H2_1"/>
    <property type="match status" value="4"/>
</dbReference>
<accession>A0A7K7SC60</accession>
<evidence type="ECO:0000256" key="5">
    <source>
        <dbReference type="ARBA" id="ARBA00022491"/>
    </source>
</evidence>
<feature type="domain" description="C2H2-type" evidence="16">
    <location>
        <begin position="443"/>
        <end position="472"/>
    </location>
</feature>
<evidence type="ECO:0000256" key="13">
    <source>
        <dbReference type="ARBA" id="ARBA00023242"/>
    </source>
</evidence>
<keyword evidence="10" id="KW-0805">Transcription regulation</keyword>
<evidence type="ECO:0000256" key="3">
    <source>
        <dbReference type="ARBA" id="ARBA00010831"/>
    </source>
</evidence>
<feature type="domain" description="C2H2-type" evidence="16">
    <location>
        <begin position="350"/>
        <end position="382"/>
    </location>
</feature>
<evidence type="ECO:0000256" key="2">
    <source>
        <dbReference type="ARBA" id="ARBA00004496"/>
    </source>
</evidence>
<dbReference type="GO" id="GO:0005634">
    <property type="term" value="C:nucleus"/>
    <property type="evidence" value="ECO:0007669"/>
    <property type="project" value="UniProtKB-SubCell"/>
</dbReference>
<feature type="domain" description="C2H2-type" evidence="16">
    <location>
        <begin position="316"/>
        <end position="346"/>
    </location>
</feature>
<dbReference type="Pfam" id="PF00096">
    <property type="entry name" value="zf-C2H2"/>
    <property type="match status" value="3"/>
</dbReference>
<feature type="domain" description="C2H2-type" evidence="16">
    <location>
        <begin position="413"/>
        <end position="442"/>
    </location>
</feature>
<feature type="non-terminal residue" evidence="17">
    <location>
        <position position="1"/>
    </location>
</feature>
<keyword evidence="9" id="KW-0862">Zinc</keyword>
<evidence type="ECO:0000256" key="11">
    <source>
        <dbReference type="ARBA" id="ARBA00023125"/>
    </source>
</evidence>
<evidence type="ECO:0000256" key="1">
    <source>
        <dbReference type="ARBA" id="ARBA00004123"/>
    </source>
</evidence>
<dbReference type="FunFam" id="3.30.160.60:FF:000036">
    <property type="entry name" value="GLI family zinc finger 3"/>
    <property type="match status" value="1"/>
</dbReference>
<reference evidence="17 18" key="1">
    <citation type="submission" date="2019-09" db="EMBL/GenBank/DDBJ databases">
        <title>Bird 10,000 Genomes (B10K) Project - Family phase.</title>
        <authorList>
            <person name="Zhang G."/>
        </authorList>
    </citation>
    <scope>NUCLEOTIDE SEQUENCE [LARGE SCALE GENOMIC DNA]</scope>
    <source>
        <strain evidence="17">OUT-0053</strain>
        <tissue evidence="17">Muscle</tissue>
    </source>
</reference>
<dbReference type="FunFam" id="3.30.160.60:FF:000019">
    <property type="entry name" value="GLI family zinc finger 3"/>
    <property type="match status" value="1"/>
</dbReference>
<proteinExistence type="inferred from homology"/>
<feature type="region of interest" description="Disordered" evidence="15">
    <location>
        <begin position="521"/>
        <end position="571"/>
    </location>
</feature>
<evidence type="ECO:0000256" key="15">
    <source>
        <dbReference type="SAM" id="MobiDB-lite"/>
    </source>
</evidence>
<feature type="compositionally biased region" description="Polar residues" evidence="15">
    <location>
        <begin position="601"/>
        <end position="619"/>
    </location>
</feature>
<evidence type="ECO:0000256" key="12">
    <source>
        <dbReference type="ARBA" id="ARBA00023163"/>
    </source>
</evidence>
<dbReference type="InterPro" id="IPR036236">
    <property type="entry name" value="Znf_C2H2_sf"/>
</dbReference>
<keyword evidence="12" id="KW-0804">Transcription</keyword>
<dbReference type="AlphaFoldDB" id="A0A7K7SC60"/>
<evidence type="ECO:0000256" key="8">
    <source>
        <dbReference type="ARBA" id="ARBA00022771"/>
    </source>
</evidence>
<dbReference type="FunFam" id="3.30.160.60:FF:000048">
    <property type="entry name" value="GLI family zinc finger 3"/>
    <property type="match status" value="1"/>
</dbReference>
<dbReference type="InterPro" id="IPR056436">
    <property type="entry name" value="Znf-C2H2_ZIC1-5/GLI1-3-like"/>
</dbReference>
<dbReference type="SUPFAM" id="SSF57667">
    <property type="entry name" value="beta-beta-alpha zinc fingers"/>
    <property type="match status" value="3"/>
</dbReference>
<comment type="subcellular location">
    <subcellularLocation>
        <location evidence="2">Cytoplasm</location>
    </subcellularLocation>
    <subcellularLocation>
        <location evidence="1">Nucleus</location>
    </subcellularLocation>
</comment>
<dbReference type="EMBL" id="VZSU01003098">
    <property type="protein sequence ID" value="NXA01384.1"/>
    <property type="molecule type" value="Genomic_DNA"/>
</dbReference>
<dbReference type="Pfam" id="PF21816">
    <property type="entry name" value="Zap1_zf1"/>
    <property type="match status" value="1"/>
</dbReference>
<evidence type="ECO:0000256" key="7">
    <source>
        <dbReference type="ARBA" id="ARBA00022737"/>
    </source>
</evidence>
<dbReference type="Gene3D" id="3.30.160.60">
    <property type="entry name" value="Classic Zinc Finger"/>
    <property type="match status" value="5"/>
</dbReference>
<evidence type="ECO:0000256" key="9">
    <source>
        <dbReference type="ARBA" id="ARBA00022833"/>
    </source>
</evidence>
<dbReference type="FunFam" id="3.30.160.60:FF:000453">
    <property type="entry name" value="GLIS family zinc finger 3"/>
    <property type="match status" value="1"/>
</dbReference>
<feature type="compositionally biased region" description="Polar residues" evidence="15">
    <location>
        <begin position="280"/>
        <end position="303"/>
    </location>
</feature>
<dbReference type="PANTHER" id="PTHR45718">
    <property type="entry name" value="TRANSCRIPTIONAL ACTIVATOR CUBITUS INTERRUPTUS"/>
    <property type="match status" value="1"/>
</dbReference>
<organism evidence="17 18">
    <name type="scientific">Nesospiza acunhae</name>
    <dbReference type="NCBI Taxonomy" id="381881"/>
    <lineage>
        <taxon>Eukaryota</taxon>
        <taxon>Metazoa</taxon>
        <taxon>Chordata</taxon>
        <taxon>Craniata</taxon>
        <taxon>Vertebrata</taxon>
        <taxon>Euteleostomi</taxon>
        <taxon>Archelosauria</taxon>
        <taxon>Archosauria</taxon>
        <taxon>Dinosauria</taxon>
        <taxon>Saurischia</taxon>
        <taxon>Theropoda</taxon>
        <taxon>Coelurosauria</taxon>
        <taxon>Aves</taxon>
        <taxon>Neognathae</taxon>
        <taxon>Neoaves</taxon>
        <taxon>Telluraves</taxon>
        <taxon>Australaves</taxon>
        <taxon>Passeriformes</taxon>
        <taxon>Thraupidae</taxon>
        <taxon>Nesospiza</taxon>
    </lineage>
</organism>
<dbReference type="Pfam" id="PF23561">
    <property type="entry name" value="zf-C2H2_15"/>
    <property type="match status" value="1"/>
</dbReference>
<dbReference type="GO" id="GO:0000981">
    <property type="term" value="F:DNA-binding transcription factor activity, RNA polymerase II-specific"/>
    <property type="evidence" value="ECO:0007669"/>
    <property type="project" value="TreeGrafter"/>
</dbReference>
<keyword evidence="7" id="KW-0677">Repeat</keyword>
<evidence type="ECO:0000256" key="4">
    <source>
        <dbReference type="ARBA" id="ARBA00022490"/>
    </source>
</evidence>
<evidence type="ECO:0000313" key="17">
    <source>
        <dbReference type="EMBL" id="NXA01384.1"/>
    </source>
</evidence>
<evidence type="ECO:0000256" key="14">
    <source>
        <dbReference type="PROSITE-ProRule" id="PRU00042"/>
    </source>
</evidence>
<feature type="compositionally biased region" description="Low complexity" evidence="15">
    <location>
        <begin position="222"/>
        <end position="236"/>
    </location>
</feature>
<dbReference type="InterPro" id="IPR048420">
    <property type="entry name" value="Zap1-like_Znf1"/>
</dbReference>
<keyword evidence="6" id="KW-0479">Metal-binding</keyword>
<protein>
    <submittedName>
        <fullName evidence="17">GLIS1 protein</fullName>
    </submittedName>
</protein>
<keyword evidence="4" id="KW-0963">Cytoplasm</keyword>
<keyword evidence="13" id="KW-0539">Nucleus</keyword>
<dbReference type="SMART" id="SM00355">
    <property type="entry name" value="ZnF_C2H2"/>
    <property type="match status" value="5"/>
</dbReference>
<feature type="compositionally biased region" description="Low complexity" evidence="15">
    <location>
        <begin position="525"/>
        <end position="536"/>
    </location>
</feature>